<feature type="domain" description="Oxidoreductase-like" evidence="2">
    <location>
        <begin position="11"/>
        <end position="49"/>
    </location>
</feature>
<dbReference type="InterPro" id="IPR019180">
    <property type="entry name" value="Oxidoreductase-like_N"/>
</dbReference>
<dbReference type="EMBL" id="AQGW01000025">
    <property type="protein sequence ID" value="MBE0384537.1"/>
    <property type="molecule type" value="Genomic_DNA"/>
</dbReference>
<gene>
    <name evidence="3" type="ORF">PCARR_b0532</name>
</gene>
<proteinExistence type="predicted"/>
<feature type="region of interest" description="Disordered" evidence="1">
    <location>
        <begin position="1"/>
        <end position="21"/>
    </location>
</feature>
<organism evidence="3 4">
    <name type="scientific">Pseudoalteromonas carrageenovora IAM 12662</name>
    <dbReference type="NCBI Taxonomy" id="1314868"/>
    <lineage>
        <taxon>Bacteria</taxon>
        <taxon>Pseudomonadati</taxon>
        <taxon>Pseudomonadota</taxon>
        <taxon>Gammaproteobacteria</taxon>
        <taxon>Alteromonadales</taxon>
        <taxon>Pseudoalteromonadaceae</taxon>
        <taxon>Pseudoalteromonas</taxon>
    </lineage>
</organism>
<protein>
    <recommendedName>
        <fullName evidence="2">Oxidoreductase-like domain-containing protein</fullName>
    </recommendedName>
</protein>
<reference evidence="3 4" key="1">
    <citation type="submission" date="2015-06" db="EMBL/GenBank/DDBJ databases">
        <title>Genome sequence of Pseudoalteromonas carrageenovora.</title>
        <authorList>
            <person name="Xie B.-B."/>
            <person name="Rong J.-C."/>
            <person name="Qin Q.-L."/>
            <person name="Zhang Y.-Z."/>
        </authorList>
    </citation>
    <scope>NUCLEOTIDE SEQUENCE [LARGE SCALE GENOMIC DNA]</scope>
    <source>
        <strain evidence="3 4">IAM 12662</strain>
    </source>
</reference>
<feature type="compositionally biased region" description="Polar residues" evidence="1">
    <location>
        <begin position="1"/>
        <end position="10"/>
    </location>
</feature>
<keyword evidence="4" id="KW-1185">Reference proteome</keyword>
<comment type="caution">
    <text evidence="3">The sequence shown here is derived from an EMBL/GenBank/DDBJ whole genome shotgun (WGS) entry which is preliminary data.</text>
</comment>
<sequence>MHHNKNQSLQKPEKPKPDECCGGGSCCPCVWDAYRQQLALYNQALKKLENK</sequence>
<dbReference type="RefSeq" id="WP_082660669.1">
    <property type="nucleotide sequence ID" value="NZ_AQGW01000025.1"/>
</dbReference>
<evidence type="ECO:0000259" key="2">
    <source>
        <dbReference type="Pfam" id="PF09791"/>
    </source>
</evidence>
<evidence type="ECO:0000313" key="3">
    <source>
        <dbReference type="EMBL" id="MBE0384537.1"/>
    </source>
</evidence>
<dbReference type="Proteomes" id="UP000615003">
    <property type="component" value="Unassembled WGS sequence"/>
</dbReference>
<evidence type="ECO:0000313" key="4">
    <source>
        <dbReference type="Proteomes" id="UP000615003"/>
    </source>
</evidence>
<name>A0ABR9EVF6_PSEVC</name>
<dbReference type="Pfam" id="PF09791">
    <property type="entry name" value="Oxidored-like"/>
    <property type="match status" value="1"/>
</dbReference>
<dbReference type="GeneID" id="93665627"/>
<accession>A0ABR9EVF6</accession>
<evidence type="ECO:0000256" key="1">
    <source>
        <dbReference type="SAM" id="MobiDB-lite"/>
    </source>
</evidence>